<dbReference type="AlphaFoldDB" id="A0A376BTM8"/>
<feature type="region of interest" description="Disordered" evidence="1">
    <location>
        <begin position="197"/>
        <end position="217"/>
    </location>
</feature>
<name>A0A376BTM8_9NEIS</name>
<sequence length="384" mass="42134">MIFESIEMQYEIFRAGTRKDANGNLITITAQDLHDTAQSYNTQFHEAPLVIGHPKHDAPAFGWVAKLNVNGEVLTADFSQVDDELAELVRKGHYKKVSASFYPPQHPNNPVQGKWYLRHVGFLGAHPPAVKGLAAINFADDEDGIVSFSESEWLLARVLRGLREWIIGKDGIETADKIIPDWQIDDLKRVAEMPSEPLPQFAEPDLSTPPNKENENMATEQELAAEKAAREKAEQEAANAKAELAKLQAEQEQALCDADHKANADFAENLVRSGSLKPADKDLIVQVLDFAEHPEHVTADFGEGDNKKSLSAALKDFLKNGATILPTGETATANRAGAKTVSGSLNKSFAEFAEPNALSHHERALALAAKENISYEEAARRTVQ</sequence>
<keyword evidence="3" id="KW-1185">Reference proteome</keyword>
<feature type="compositionally biased region" description="Polar residues" evidence="1">
    <location>
        <begin position="208"/>
        <end position="217"/>
    </location>
</feature>
<dbReference type="EMBL" id="UFSO01000003">
    <property type="protein sequence ID" value="SSY80125.1"/>
    <property type="molecule type" value="Genomic_DNA"/>
</dbReference>
<dbReference type="STRING" id="1120980.GCA_000745955_00792"/>
<dbReference type="RefSeq" id="WP_342345611.1">
    <property type="nucleotide sequence ID" value="NZ_CP091519.2"/>
</dbReference>
<evidence type="ECO:0000313" key="2">
    <source>
        <dbReference type="EMBL" id="SSY80125.1"/>
    </source>
</evidence>
<proteinExistence type="predicted"/>
<protein>
    <recommendedName>
        <fullName evidence="4">Mu-like prophage I protein</fullName>
    </recommendedName>
</protein>
<accession>A0A376BTM8</accession>
<dbReference type="Proteomes" id="UP000254209">
    <property type="component" value="Unassembled WGS sequence"/>
</dbReference>
<reference evidence="2 3" key="1">
    <citation type="submission" date="2018-06" db="EMBL/GenBank/DDBJ databases">
        <authorList>
            <consortium name="Pathogen Informatics"/>
            <person name="Doyle S."/>
        </authorList>
    </citation>
    <scope>NUCLEOTIDE SEQUENCE [LARGE SCALE GENOMIC DNA]</scope>
    <source>
        <strain evidence="2 3">NCTC10283</strain>
    </source>
</reference>
<evidence type="ECO:0000256" key="1">
    <source>
        <dbReference type="SAM" id="MobiDB-lite"/>
    </source>
</evidence>
<gene>
    <name evidence="2" type="ORF">NCTC10283_01679</name>
</gene>
<evidence type="ECO:0008006" key="4">
    <source>
        <dbReference type="Google" id="ProtNLM"/>
    </source>
</evidence>
<evidence type="ECO:0000313" key="3">
    <source>
        <dbReference type="Proteomes" id="UP000254209"/>
    </source>
</evidence>
<organism evidence="2 3">
    <name type="scientific">Alysiella crassa</name>
    <dbReference type="NCBI Taxonomy" id="153491"/>
    <lineage>
        <taxon>Bacteria</taxon>
        <taxon>Pseudomonadati</taxon>
        <taxon>Pseudomonadota</taxon>
        <taxon>Betaproteobacteria</taxon>
        <taxon>Neisseriales</taxon>
        <taxon>Neisseriaceae</taxon>
        <taxon>Alysiella</taxon>
    </lineage>
</organism>